<sequence>MKLAMTIRHRAIGDSYATLQYDFREARTTKGLLVREVFDALVMELKHDVIDCWWFGKRVRCSDLQPVRTERMFGTGRNVVEFFIAVQNVAATTS</sequence>
<reference evidence="1" key="2">
    <citation type="submission" date="2020-11" db="EMBL/GenBank/DDBJ databases">
        <authorList>
            <person name="McCartney M.A."/>
            <person name="Auch B."/>
            <person name="Kono T."/>
            <person name="Mallez S."/>
            <person name="Becker A."/>
            <person name="Gohl D.M."/>
            <person name="Silverstein K.A.T."/>
            <person name="Koren S."/>
            <person name="Bechman K.B."/>
            <person name="Herman A."/>
            <person name="Abrahante J.E."/>
            <person name="Garbe J."/>
        </authorList>
    </citation>
    <scope>NUCLEOTIDE SEQUENCE</scope>
    <source>
        <strain evidence="1">Duluth1</strain>
        <tissue evidence="1">Whole animal</tissue>
    </source>
</reference>
<keyword evidence="2" id="KW-1185">Reference proteome</keyword>
<dbReference type="AlphaFoldDB" id="A0A9D4N6G7"/>
<gene>
    <name evidence="1" type="ORF">DPMN_012950</name>
</gene>
<comment type="caution">
    <text evidence="1">The sequence shown here is derived from an EMBL/GenBank/DDBJ whole genome shotgun (WGS) entry which is preliminary data.</text>
</comment>
<organism evidence="1 2">
    <name type="scientific">Dreissena polymorpha</name>
    <name type="common">Zebra mussel</name>
    <name type="synonym">Mytilus polymorpha</name>
    <dbReference type="NCBI Taxonomy" id="45954"/>
    <lineage>
        <taxon>Eukaryota</taxon>
        <taxon>Metazoa</taxon>
        <taxon>Spiralia</taxon>
        <taxon>Lophotrochozoa</taxon>
        <taxon>Mollusca</taxon>
        <taxon>Bivalvia</taxon>
        <taxon>Autobranchia</taxon>
        <taxon>Heteroconchia</taxon>
        <taxon>Euheterodonta</taxon>
        <taxon>Imparidentia</taxon>
        <taxon>Neoheterodontei</taxon>
        <taxon>Myida</taxon>
        <taxon>Dreissenoidea</taxon>
        <taxon>Dreissenidae</taxon>
        <taxon>Dreissena</taxon>
    </lineage>
</organism>
<protein>
    <submittedName>
        <fullName evidence="1">Uncharacterized protein</fullName>
    </submittedName>
</protein>
<dbReference type="Proteomes" id="UP000828390">
    <property type="component" value="Unassembled WGS sequence"/>
</dbReference>
<evidence type="ECO:0000313" key="1">
    <source>
        <dbReference type="EMBL" id="KAH3888906.1"/>
    </source>
</evidence>
<evidence type="ECO:0000313" key="2">
    <source>
        <dbReference type="Proteomes" id="UP000828390"/>
    </source>
</evidence>
<dbReference type="EMBL" id="JAIWYP010000001">
    <property type="protein sequence ID" value="KAH3888906.1"/>
    <property type="molecule type" value="Genomic_DNA"/>
</dbReference>
<name>A0A9D4N6G7_DREPO</name>
<proteinExistence type="predicted"/>
<accession>A0A9D4N6G7</accession>
<reference evidence="1" key="1">
    <citation type="journal article" date="2019" name="bioRxiv">
        <title>The Genome of the Zebra Mussel, Dreissena polymorpha: A Resource for Invasive Species Research.</title>
        <authorList>
            <person name="McCartney M.A."/>
            <person name="Auch B."/>
            <person name="Kono T."/>
            <person name="Mallez S."/>
            <person name="Zhang Y."/>
            <person name="Obille A."/>
            <person name="Becker A."/>
            <person name="Abrahante J.E."/>
            <person name="Garbe J."/>
            <person name="Badalamenti J.P."/>
            <person name="Herman A."/>
            <person name="Mangelson H."/>
            <person name="Liachko I."/>
            <person name="Sullivan S."/>
            <person name="Sone E.D."/>
            <person name="Koren S."/>
            <person name="Silverstein K.A.T."/>
            <person name="Beckman K.B."/>
            <person name="Gohl D.M."/>
        </authorList>
    </citation>
    <scope>NUCLEOTIDE SEQUENCE</scope>
    <source>
        <strain evidence="1">Duluth1</strain>
        <tissue evidence="1">Whole animal</tissue>
    </source>
</reference>